<dbReference type="AlphaFoldDB" id="A0A7S4KY28"/>
<evidence type="ECO:0000313" key="1">
    <source>
        <dbReference type="EMBL" id="CAE2308586.1"/>
    </source>
</evidence>
<proteinExistence type="predicted"/>
<organism evidence="1">
    <name type="scientific">Guillardia theta</name>
    <name type="common">Cryptophyte</name>
    <name type="synonym">Cryptomonas phi</name>
    <dbReference type="NCBI Taxonomy" id="55529"/>
    <lineage>
        <taxon>Eukaryota</taxon>
        <taxon>Cryptophyceae</taxon>
        <taxon>Pyrenomonadales</taxon>
        <taxon>Geminigeraceae</taxon>
        <taxon>Guillardia</taxon>
    </lineage>
</organism>
<name>A0A7S4KY28_GUITH</name>
<protein>
    <submittedName>
        <fullName evidence="1">Uncharacterized protein</fullName>
    </submittedName>
</protein>
<gene>
    <name evidence="1" type="ORF">GTHE00462_LOCUS20019</name>
</gene>
<dbReference type="EMBL" id="HBKN01025717">
    <property type="protein sequence ID" value="CAE2308586.1"/>
    <property type="molecule type" value="Transcribed_RNA"/>
</dbReference>
<accession>A0A7S4KY28</accession>
<reference evidence="1" key="1">
    <citation type="submission" date="2021-01" db="EMBL/GenBank/DDBJ databases">
        <authorList>
            <person name="Corre E."/>
            <person name="Pelletier E."/>
            <person name="Niang G."/>
            <person name="Scheremetjew M."/>
            <person name="Finn R."/>
            <person name="Kale V."/>
            <person name="Holt S."/>
            <person name="Cochrane G."/>
            <person name="Meng A."/>
            <person name="Brown T."/>
            <person name="Cohen L."/>
        </authorList>
    </citation>
    <scope>NUCLEOTIDE SEQUENCE</scope>
    <source>
        <strain evidence="1">CCMP 2712</strain>
    </source>
</reference>
<sequence>MSNRSMGILKLSLVAASFGIGGLVAVEHYSTHSTKMHKAHDHVELAKLKVRLLCLREFLLLTELYRRTRENLSPRISHTSTVTSAHTSVQKLDSCVFATPTTIMGLRRESTSMPILQSISGRMYLRN</sequence>